<evidence type="ECO:0000256" key="1">
    <source>
        <dbReference type="SAM" id="MobiDB-lite"/>
    </source>
</evidence>
<comment type="caution">
    <text evidence="2">The sequence shown here is derived from an EMBL/GenBank/DDBJ whole genome shotgun (WGS) entry which is preliminary data.</text>
</comment>
<dbReference type="EMBL" id="MTYI01000089">
    <property type="protein sequence ID" value="PNP52956.1"/>
    <property type="molecule type" value="Genomic_DNA"/>
</dbReference>
<dbReference type="OrthoDB" id="5134445at2759"/>
<name>A0A2K0U5A7_TRIHA</name>
<reference evidence="2 3" key="1">
    <citation type="submission" date="2017-02" db="EMBL/GenBank/DDBJ databases">
        <title>Genomes of Trichoderma spp. with biocontrol activity.</title>
        <authorList>
            <person name="Gardiner D."/>
            <person name="Kazan K."/>
            <person name="Vos C."/>
            <person name="Harvey P."/>
        </authorList>
    </citation>
    <scope>NUCLEOTIDE SEQUENCE [LARGE SCALE GENOMIC DNA]</scope>
    <source>
        <strain evidence="2 3">Tr1</strain>
    </source>
</reference>
<accession>A0A2K0U5A7</accession>
<organism evidence="2 3">
    <name type="scientific">Trichoderma harzianum</name>
    <name type="common">Hypocrea lixii</name>
    <dbReference type="NCBI Taxonomy" id="5544"/>
    <lineage>
        <taxon>Eukaryota</taxon>
        <taxon>Fungi</taxon>
        <taxon>Dikarya</taxon>
        <taxon>Ascomycota</taxon>
        <taxon>Pezizomycotina</taxon>
        <taxon>Sordariomycetes</taxon>
        <taxon>Hypocreomycetidae</taxon>
        <taxon>Hypocreales</taxon>
        <taxon>Hypocreaceae</taxon>
        <taxon>Trichoderma</taxon>
    </lineage>
</organism>
<feature type="region of interest" description="Disordered" evidence="1">
    <location>
        <begin position="1"/>
        <end position="44"/>
    </location>
</feature>
<sequence>MKMWEPSNEQEDEEDEEKESEEKEEEDSEIDLEAEYWHREASTDNPSAIGCVMILRLQREKGVKIMVQYPDIYGRPPE</sequence>
<evidence type="ECO:0000313" key="3">
    <source>
        <dbReference type="Proteomes" id="UP000236290"/>
    </source>
</evidence>
<gene>
    <name evidence="2" type="ORF">THARTR1_06471</name>
</gene>
<protein>
    <submittedName>
        <fullName evidence="2">Uncharacterized protein</fullName>
    </submittedName>
</protein>
<dbReference type="AlphaFoldDB" id="A0A2K0U5A7"/>
<evidence type="ECO:0000313" key="2">
    <source>
        <dbReference type="EMBL" id="PNP52956.1"/>
    </source>
</evidence>
<proteinExistence type="predicted"/>
<dbReference type="Proteomes" id="UP000236290">
    <property type="component" value="Unassembled WGS sequence"/>
</dbReference>
<feature type="compositionally biased region" description="Acidic residues" evidence="1">
    <location>
        <begin position="8"/>
        <end position="34"/>
    </location>
</feature>